<reference evidence="1 2" key="1">
    <citation type="submission" date="2020-07" db="EMBL/GenBank/DDBJ databases">
        <authorList>
            <person name="Feng X."/>
        </authorList>
    </citation>
    <scope>NUCLEOTIDE SEQUENCE [LARGE SCALE GENOMIC DNA]</scope>
    <source>
        <strain evidence="1 2">JCM14086</strain>
    </source>
</reference>
<dbReference type="AlphaFoldDB" id="A0A7X1B2I4"/>
<dbReference type="Proteomes" id="UP000525652">
    <property type="component" value="Unassembled WGS sequence"/>
</dbReference>
<evidence type="ECO:0000313" key="1">
    <source>
        <dbReference type="EMBL" id="MBC2603240.1"/>
    </source>
</evidence>
<name>A0A7X1B2I4_9BACT</name>
<keyword evidence="2" id="KW-1185">Reference proteome</keyword>
<sequence length="317" mass="35510">MHDRSTMFYNPLKKEWVQSIRINHPLAARSRSHHADADFLKSGEWTHETMTEWLRADSMDNGKYLRAQLYNFDAIAYESLLIGFHQILHGPHNGIGEKSGLPKLTEQYLSTSRDGFHWHRPERTPFIAARREYGSWEYGYVESSAGMCLIVGDELWIYYSAYAGDPNRITSDWRTSGTYANGAVGLAKLRRDGFVSMRPTFPGCFLWTRPLRFDGSRLFVNAETAGSCLSVQVTDSGGKAIPGLSHEDCLGFTGNSTCAEVKWKDRDLSGLGNEKIRLRFRLDRGDLFAFWITNSPEGKSGGYTAAGGPGLSGGRDD</sequence>
<gene>
    <name evidence="1" type="ORF">H5P30_15770</name>
</gene>
<accession>A0A7X1B2I4</accession>
<organism evidence="1 2">
    <name type="scientific">Puniceicoccus vermicola</name>
    <dbReference type="NCBI Taxonomy" id="388746"/>
    <lineage>
        <taxon>Bacteria</taxon>
        <taxon>Pseudomonadati</taxon>
        <taxon>Verrucomicrobiota</taxon>
        <taxon>Opitutia</taxon>
        <taxon>Puniceicoccales</taxon>
        <taxon>Puniceicoccaceae</taxon>
        <taxon>Puniceicoccus</taxon>
    </lineage>
</organism>
<proteinExistence type="predicted"/>
<protein>
    <submittedName>
        <fullName evidence="1">Uncharacterized protein</fullName>
    </submittedName>
</protein>
<dbReference type="EMBL" id="JACHVA010000124">
    <property type="protein sequence ID" value="MBC2603240.1"/>
    <property type="molecule type" value="Genomic_DNA"/>
</dbReference>
<dbReference type="RefSeq" id="WP_185693872.1">
    <property type="nucleotide sequence ID" value="NZ_JACHVA010000124.1"/>
</dbReference>
<comment type="caution">
    <text evidence="1">The sequence shown here is derived from an EMBL/GenBank/DDBJ whole genome shotgun (WGS) entry which is preliminary data.</text>
</comment>
<evidence type="ECO:0000313" key="2">
    <source>
        <dbReference type="Proteomes" id="UP000525652"/>
    </source>
</evidence>